<name>A0A509EGR9_9HYPH</name>
<keyword evidence="5 6" id="KW-0472">Membrane</keyword>
<dbReference type="InterPro" id="IPR000620">
    <property type="entry name" value="EamA_dom"/>
</dbReference>
<evidence type="ECO:0000259" key="7">
    <source>
        <dbReference type="Pfam" id="PF00892"/>
    </source>
</evidence>
<keyword evidence="2" id="KW-1003">Cell membrane</keyword>
<proteinExistence type="predicted"/>
<dbReference type="Pfam" id="PF00892">
    <property type="entry name" value="EamA"/>
    <property type="match status" value="1"/>
</dbReference>
<evidence type="ECO:0000256" key="3">
    <source>
        <dbReference type="ARBA" id="ARBA00022692"/>
    </source>
</evidence>
<dbReference type="PANTHER" id="PTHR42920:SF24">
    <property type="entry name" value="AROMATIC AMINO ACID EXPORTER YDDG"/>
    <property type="match status" value="1"/>
</dbReference>
<dbReference type="SUPFAM" id="SSF103481">
    <property type="entry name" value="Multidrug resistance efflux transporter EmrE"/>
    <property type="match status" value="1"/>
</dbReference>
<dbReference type="InterPro" id="IPR051258">
    <property type="entry name" value="Diverse_Substrate_Transporter"/>
</dbReference>
<evidence type="ECO:0000256" key="4">
    <source>
        <dbReference type="ARBA" id="ARBA00022989"/>
    </source>
</evidence>
<organism evidence="8 9">
    <name type="scientific">Methylobacterium symbioticum</name>
    <dbReference type="NCBI Taxonomy" id="2584084"/>
    <lineage>
        <taxon>Bacteria</taxon>
        <taxon>Pseudomonadati</taxon>
        <taxon>Pseudomonadota</taxon>
        <taxon>Alphaproteobacteria</taxon>
        <taxon>Hyphomicrobiales</taxon>
        <taxon>Methylobacteriaceae</taxon>
        <taxon>Methylobacterium</taxon>
    </lineage>
</organism>
<dbReference type="GO" id="GO:0005886">
    <property type="term" value="C:plasma membrane"/>
    <property type="evidence" value="ECO:0007669"/>
    <property type="project" value="UniProtKB-SubCell"/>
</dbReference>
<comment type="subcellular location">
    <subcellularLocation>
        <location evidence="1">Cell membrane</location>
        <topology evidence="1">Multi-pass membrane protein</topology>
    </subcellularLocation>
</comment>
<evidence type="ECO:0000256" key="5">
    <source>
        <dbReference type="ARBA" id="ARBA00023136"/>
    </source>
</evidence>
<evidence type="ECO:0000313" key="9">
    <source>
        <dbReference type="Proteomes" id="UP000410984"/>
    </source>
</evidence>
<keyword evidence="4 6" id="KW-1133">Transmembrane helix</keyword>
<evidence type="ECO:0000256" key="2">
    <source>
        <dbReference type="ARBA" id="ARBA00022475"/>
    </source>
</evidence>
<dbReference type="InterPro" id="IPR037185">
    <property type="entry name" value="EmrE-like"/>
</dbReference>
<keyword evidence="3 6" id="KW-0812">Transmembrane</keyword>
<dbReference type="EMBL" id="CABFPH010000039">
    <property type="protein sequence ID" value="VUD72363.1"/>
    <property type="molecule type" value="Genomic_DNA"/>
</dbReference>
<feature type="domain" description="EamA" evidence="7">
    <location>
        <begin position="151"/>
        <end position="282"/>
    </location>
</feature>
<gene>
    <name evidence="8" type="primary">rhtA</name>
    <name evidence="8" type="ORF">MET9862_02961</name>
</gene>
<dbReference type="AlphaFoldDB" id="A0A509EGR9"/>
<dbReference type="PANTHER" id="PTHR42920">
    <property type="entry name" value="OS03G0707200 PROTEIN-RELATED"/>
    <property type="match status" value="1"/>
</dbReference>
<feature type="transmembrane region" description="Helical" evidence="6">
    <location>
        <begin position="180"/>
        <end position="198"/>
    </location>
</feature>
<keyword evidence="9" id="KW-1185">Reference proteome</keyword>
<evidence type="ECO:0000256" key="1">
    <source>
        <dbReference type="ARBA" id="ARBA00004651"/>
    </source>
</evidence>
<accession>A0A509EGR9</accession>
<sequence>MTESRPAALLLPVAALVTGMVSLQTGAAFAKSLFPLVGAAGVSALRVGFSALILLAVWRPWRRSLHAGEAGWILLYGAALGLMNLLFYMALRTIPLGPAVAIEFAGPLAVALAASRRPMDFLWIGLAVLGLWLLLPLGSASGGLGALDPVGVAYVLGAALAWALYILFGQRAGRAHGGQAVSLGMATAALVVAPFGLAEAGTGLFAPAVLASGLAVAVASSALPYSLEMFALRRLDRQSFGVLMSLEPAIASFAALIVLGEHLTAVQELAIACIIVASAGITVGSRRRARVGPGTAAP</sequence>
<feature type="transmembrane region" description="Helical" evidence="6">
    <location>
        <begin position="151"/>
        <end position="168"/>
    </location>
</feature>
<feature type="transmembrane region" description="Helical" evidence="6">
    <location>
        <begin position="265"/>
        <end position="283"/>
    </location>
</feature>
<feature type="transmembrane region" description="Helical" evidence="6">
    <location>
        <begin position="40"/>
        <end position="58"/>
    </location>
</feature>
<reference evidence="8 9" key="1">
    <citation type="submission" date="2019-06" db="EMBL/GenBank/DDBJ databases">
        <authorList>
            <person name="Rodrigo-Torres L."/>
            <person name="Arahal R. D."/>
            <person name="Lucena T."/>
        </authorList>
    </citation>
    <scope>NUCLEOTIDE SEQUENCE [LARGE SCALE GENOMIC DNA]</scope>
    <source>
        <strain evidence="8 9">SB0023/3</strain>
    </source>
</reference>
<evidence type="ECO:0000313" key="8">
    <source>
        <dbReference type="EMBL" id="VUD72363.1"/>
    </source>
</evidence>
<dbReference type="Proteomes" id="UP000410984">
    <property type="component" value="Unassembled WGS sequence"/>
</dbReference>
<feature type="transmembrane region" description="Helical" evidence="6">
    <location>
        <begin position="96"/>
        <end position="114"/>
    </location>
</feature>
<feature type="transmembrane region" description="Helical" evidence="6">
    <location>
        <begin position="239"/>
        <end position="259"/>
    </location>
</feature>
<evidence type="ECO:0000256" key="6">
    <source>
        <dbReference type="SAM" id="Phobius"/>
    </source>
</evidence>
<feature type="transmembrane region" description="Helical" evidence="6">
    <location>
        <begin position="204"/>
        <end position="227"/>
    </location>
</feature>
<protein>
    <submittedName>
        <fullName evidence="8">Threonine/homoserine exporter RhtA</fullName>
    </submittedName>
</protein>
<feature type="transmembrane region" description="Helical" evidence="6">
    <location>
        <begin position="121"/>
        <end position="139"/>
    </location>
</feature>
<feature type="transmembrane region" description="Helical" evidence="6">
    <location>
        <begin position="70"/>
        <end position="90"/>
    </location>
</feature>